<comment type="caution">
    <text evidence="2">The sequence shown here is derived from an EMBL/GenBank/DDBJ whole genome shotgun (WGS) entry which is preliminary data.</text>
</comment>
<evidence type="ECO:0000313" key="3">
    <source>
        <dbReference type="Proteomes" id="UP000236286"/>
    </source>
</evidence>
<sequence>MQILFLLFSEDWRGLTYLVIAAGAIGFGVCLYYWRSGMIRVSDDKSLTLFPHKLTMNADGGGRVRTLTFYGVNASAKNAQIRSAIITSAITETSLSVDIEARRAGGGRAASAASRLISVPPGAAGLSVPPGARIMLIAKFNWPLGLSPDDFITGWGSFSLVVEDEAHRYELAFTEKQLKVFFPGARNIQATTNIAASQ</sequence>
<dbReference type="AlphaFoldDB" id="A0A2J7TKZ9"/>
<accession>A0A2J7TKZ9</accession>
<name>A0A2J7TKZ9_METSI</name>
<reference evidence="2 3" key="1">
    <citation type="submission" date="2017-10" db="EMBL/GenBank/DDBJ databases">
        <title>Genome announcement of Methylocella silvestris TVC from permafrost.</title>
        <authorList>
            <person name="Wang J."/>
            <person name="Geng K."/>
            <person name="Ul-Haque F."/>
            <person name="Crombie A.T."/>
            <person name="Street L.E."/>
            <person name="Wookey P.A."/>
            <person name="Murrell J.C."/>
            <person name="Pratscher J."/>
        </authorList>
    </citation>
    <scope>NUCLEOTIDE SEQUENCE [LARGE SCALE GENOMIC DNA]</scope>
    <source>
        <strain evidence="2 3">TVC</strain>
    </source>
</reference>
<feature type="transmembrane region" description="Helical" evidence="1">
    <location>
        <begin position="15"/>
        <end position="34"/>
    </location>
</feature>
<keyword evidence="1" id="KW-0472">Membrane</keyword>
<proteinExistence type="predicted"/>
<organism evidence="2 3">
    <name type="scientific">Methylocella silvestris</name>
    <dbReference type="NCBI Taxonomy" id="199596"/>
    <lineage>
        <taxon>Bacteria</taxon>
        <taxon>Pseudomonadati</taxon>
        <taxon>Pseudomonadota</taxon>
        <taxon>Alphaproteobacteria</taxon>
        <taxon>Hyphomicrobiales</taxon>
        <taxon>Beijerinckiaceae</taxon>
        <taxon>Methylocella</taxon>
    </lineage>
</organism>
<gene>
    <name evidence="2" type="ORF">CR492_00180</name>
</gene>
<dbReference type="EMBL" id="PDZR01000001">
    <property type="protein sequence ID" value="PNG27407.1"/>
    <property type="molecule type" value="Genomic_DNA"/>
</dbReference>
<dbReference type="Proteomes" id="UP000236286">
    <property type="component" value="Unassembled WGS sequence"/>
</dbReference>
<keyword evidence="1" id="KW-0812">Transmembrane</keyword>
<protein>
    <submittedName>
        <fullName evidence="2">Uncharacterized protein</fullName>
    </submittedName>
</protein>
<evidence type="ECO:0000313" key="2">
    <source>
        <dbReference type="EMBL" id="PNG27407.1"/>
    </source>
</evidence>
<evidence type="ECO:0000256" key="1">
    <source>
        <dbReference type="SAM" id="Phobius"/>
    </source>
</evidence>
<keyword evidence="1" id="KW-1133">Transmembrane helix</keyword>